<dbReference type="Proteomes" id="UP000637695">
    <property type="component" value="Unassembled WGS sequence"/>
</dbReference>
<feature type="transmembrane region" description="Helical" evidence="12">
    <location>
        <begin position="733"/>
        <end position="753"/>
    </location>
</feature>
<feature type="domain" description="ABC transporter" evidence="13">
    <location>
        <begin position="37"/>
        <end position="276"/>
    </location>
</feature>
<keyword evidence="6" id="KW-0547">Nucleotide-binding</keyword>
<dbReference type="InterPro" id="IPR003593">
    <property type="entry name" value="AAA+_ATPase"/>
</dbReference>
<keyword evidence="4" id="KW-0997">Cell inner membrane</keyword>
<feature type="region of interest" description="Disordered" evidence="11">
    <location>
        <begin position="1"/>
        <end position="24"/>
    </location>
</feature>
<evidence type="ECO:0000256" key="8">
    <source>
        <dbReference type="ARBA" id="ARBA00022989"/>
    </source>
</evidence>
<keyword evidence="3" id="KW-1003">Cell membrane</keyword>
<evidence type="ECO:0000256" key="7">
    <source>
        <dbReference type="ARBA" id="ARBA00022840"/>
    </source>
</evidence>
<keyword evidence="2" id="KW-0813">Transport</keyword>
<sequence>MSETRHGNSGHDADPLPADVGVSGGDGAGAAGVEPVLILRGVRKHYRRGSEDIVAAADVSLELYPGTLTCILGPSGGGKSTLLHLMGGMDRVSGGQILALGRDITRMKADELAAYRRTAVGFVFQSFHLLPTLTARENVELPMLLAGVPAPLRRQRAEALLNRFGLGDRALHRPGELSGGQAQRVAVARALALNPPLLLADEPTGNLDSQSGHEIMALLAQVAHEDGRTVVVVTHNEEFVAYADRVVRIRDGRIQSDEWRRPPQAAAAAAATRSPGVQMTDTSAEAGPAAPAAVGRGAPEAAAGRSAVGFQAILRLAASAVRRRLGRAVLTGSGIAIGVAAMVLLIGIGAGLKSGVVRGLATLGPLTSITVSPYRQTGGSGFGGLAASGPQTPITPDALRRLAALPGAKAAYATATFVARLTRSGTQVEADVVNLPPASLWHTEGLLPTLAAGRWPAAGGLVLAESTAKALLSGGTAGGSGTGGAGGATTGAGGGKQASPQSLIGKAVDVEVQGMTGNVLGGGAFTPAASMVPVQLRVIGIVQGTAFSYVSYPQALRWMETIGGGGGGSAGPAGGNHGGLPPGQAGAGRPVAYPGAVVIARSIDDVSPLAERIGKLGYGTTTVQDILKSITKAFAVIQAGLGVIGGIALVVAGLMIGVVLSMSVLERRREIGILRAVGARRRDIARLFLVEAAVIGAAGGVAGVAVGGGAGWLANAMTRQFAHATQALFVMPVWLAVLGIGFGVAASLVAGWAPASRAARLHPVEALRAD</sequence>
<dbReference type="FunFam" id="3.40.50.300:FF:000032">
    <property type="entry name" value="Export ABC transporter ATP-binding protein"/>
    <property type="match status" value="1"/>
</dbReference>
<dbReference type="InterPro" id="IPR003439">
    <property type="entry name" value="ABC_transporter-like_ATP-bd"/>
</dbReference>
<dbReference type="InterPro" id="IPR003838">
    <property type="entry name" value="ABC3_permease_C"/>
</dbReference>
<keyword evidence="5 12" id="KW-0812">Transmembrane</keyword>
<keyword evidence="7" id="KW-0067">ATP-binding</keyword>
<dbReference type="CDD" id="cd03255">
    <property type="entry name" value="ABC_MJ0796_LolCDE_FtsE"/>
    <property type="match status" value="1"/>
</dbReference>
<evidence type="ECO:0000256" key="6">
    <source>
        <dbReference type="ARBA" id="ARBA00022741"/>
    </source>
</evidence>
<feature type="compositionally biased region" description="Gly residues" evidence="11">
    <location>
        <begin position="475"/>
        <end position="496"/>
    </location>
</feature>
<evidence type="ECO:0000256" key="9">
    <source>
        <dbReference type="ARBA" id="ARBA00023136"/>
    </source>
</evidence>
<feature type="transmembrane region" description="Helical" evidence="12">
    <location>
        <begin position="686"/>
        <end position="713"/>
    </location>
</feature>
<evidence type="ECO:0000256" key="2">
    <source>
        <dbReference type="ARBA" id="ARBA00022448"/>
    </source>
</evidence>
<dbReference type="InterPro" id="IPR017871">
    <property type="entry name" value="ABC_transporter-like_CS"/>
</dbReference>
<reference evidence="14" key="1">
    <citation type="journal article" date="2014" name="Int. J. Syst. Evol. Microbiol.">
        <title>Complete genome sequence of Corynebacterium casei LMG S-19264T (=DSM 44701T), isolated from a smear-ripened cheese.</title>
        <authorList>
            <consortium name="US DOE Joint Genome Institute (JGI-PGF)"/>
            <person name="Walter F."/>
            <person name="Albersmeier A."/>
            <person name="Kalinowski J."/>
            <person name="Ruckert C."/>
        </authorList>
    </citation>
    <scope>NUCLEOTIDE SEQUENCE</scope>
    <source>
        <strain evidence="14">JCM 18487</strain>
    </source>
</reference>
<evidence type="ECO:0000256" key="1">
    <source>
        <dbReference type="ARBA" id="ARBA00004429"/>
    </source>
</evidence>
<evidence type="ECO:0000256" key="3">
    <source>
        <dbReference type="ARBA" id="ARBA00022475"/>
    </source>
</evidence>
<dbReference type="Pfam" id="PF00005">
    <property type="entry name" value="ABC_tran"/>
    <property type="match status" value="1"/>
</dbReference>
<dbReference type="PROSITE" id="PS00211">
    <property type="entry name" value="ABC_TRANSPORTER_1"/>
    <property type="match status" value="1"/>
</dbReference>
<dbReference type="EMBL" id="BMOY01000021">
    <property type="protein sequence ID" value="GGJ06866.1"/>
    <property type="molecule type" value="Genomic_DNA"/>
</dbReference>
<organism evidence="14 15">
    <name type="scientific">Alicyclobacillus cellulosilyticus</name>
    <dbReference type="NCBI Taxonomy" id="1003997"/>
    <lineage>
        <taxon>Bacteria</taxon>
        <taxon>Bacillati</taxon>
        <taxon>Bacillota</taxon>
        <taxon>Bacilli</taxon>
        <taxon>Bacillales</taxon>
        <taxon>Alicyclobacillaceae</taxon>
        <taxon>Alicyclobacillus</taxon>
    </lineage>
</organism>
<comment type="caution">
    <text evidence="14">The sequence shown here is derived from an EMBL/GenBank/DDBJ whole genome shotgun (WGS) entry which is preliminary data.</text>
</comment>
<evidence type="ECO:0000313" key="15">
    <source>
        <dbReference type="Proteomes" id="UP000637695"/>
    </source>
</evidence>
<keyword evidence="9 12" id="KW-0472">Membrane</keyword>
<keyword evidence="8 12" id="KW-1133">Transmembrane helix</keyword>
<evidence type="ECO:0000259" key="13">
    <source>
        <dbReference type="PROSITE" id="PS50893"/>
    </source>
</evidence>
<dbReference type="GO" id="GO:0022857">
    <property type="term" value="F:transmembrane transporter activity"/>
    <property type="evidence" value="ECO:0007669"/>
    <property type="project" value="TreeGrafter"/>
</dbReference>
<feature type="transmembrane region" description="Helical" evidence="12">
    <location>
        <begin position="639"/>
        <end position="665"/>
    </location>
</feature>
<dbReference type="SUPFAM" id="SSF52540">
    <property type="entry name" value="P-loop containing nucleoside triphosphate hydrolases"/>
    <property type="match status" value="1"/>
</dbReference>
<evidence type="ECO:0000256" key="4">
    <source>
        <dbReference type="ARBA" id="ARBA00022519"/>
    </source>
</evidence>
<evidence type="ECO:0000313" key="14">
    <source>
        <dbReference type="EMBL" id="GGJ06866.1"/>
    </source>
</evidence>
<protein>
    <recommendedName>
        <fullName evidence="13">ABC transporter domain-containing protein</fullName>
    </recommendedName>
</protein>
<dbReference type="Pfam" id="PF12704">
    <property type="entry name" value="MacB_PCD"/>
    <property type="match status" value="1"/>
</dbReference>
<dbReference type="GO" id="GO:0016887">
    <property type="term" value="F:ATP hydrolysis activity"/>
    <property type="evidence" value="ECO:0007669"/>
    <property type="project" value="InterPro"/>
</dbReference>
<feature type="transmembrane region" description="Helical" evidence="12">
    <location>
        <begin position="328"/>
        <end position="352"/>
    </location>
</feature>
<dbReference type="InterPro" id="IPR015854">
    <property type="entry name" value="ABC_transpr_LolD-like"/>
</dbReference>
<gene>
    <name evidence="14" type="ORF">GCM10010885_14980</name>
</gene>
<reference evidence="14" key="2">
    <citation type="submission" date="2020-09" db="EMBL/GenBank/DDBJ databases">
        <authorList>
            <person name="Sun Q."/>
            <person name="Ohkuma M."/>
        </authorList>
    </citation>
    <scope>NUCLEOTIDE SEQUENCE</scope>
    <source>
        <strain evidence="14">JCM 18487</strain>
    </source>
</reference>
<keyword evidence="15" id="KW-1185">Reference proteome</keyword>
<comment type="subcellular location">
    <subcellularLocation>
        <location evidence="1">Cell inner membrane</location>
        <topology evidence="1">Multi-pass membrane protein</topology>
    </subcellularLocation>
</comment>
<evidence type="ECO:0000256" key="11">
    <source>
        <dbReference type="SAM" id="MobiDB-lite"/>
    </source>
</evidence>
<accession>A0A917KDE4</accession>
<dbReference type="PROSITE" id="PS50893">
    <property type="entry name" value="ABC_TRANSPORTER_2"/>
    <property type="match status" value="1"/>
</dbReference>
<feature type="region of interest" description="Disordered" evidence="11">
    <location>
        <begin position="475"/>
        <end position="497"/>
    </location>
</feature>
<dbReference type="PANTHER" id="PTHR24220:SF86">
    <property type="entry name" value="ABC TRANSPORTER ABCH.1"/>
    <property type="match status" value="1"/>
</dbReference>
<comment type="similarity">
    <text evidence="10">Belongs to the ABC transporter superfamily. Macrolide exporter (TC 3.A.1.122) family.</text>
</comment>
<dbReference type="InterPro" id="IPR025857">
    <property type="entry name" value="MacB_PCD"/>
</dbReference>
<dbReference type="RefSeq" id="WP_188882166.1">
    <property type="nucleotide sequence ID" value="NZ_BMOY01000021.1"/>
</dbReference>
<dbReference type="InterPro" id="IPR027417">
    <property type="entry name" value="P-loop_NTPase"/>
</dbReference>
<dbReference type="GO" id="GO:0098796">
    <property type="term" value="C:membrane protein complex"/>
    <property type="evidence" value="ECO:0007669"/>
    <property type="project" value="UniProtKB-ARBA"/>
</dbReference>
<dbReference type="Pfam" id="PF02687">
    <property type="entry name" value="FtsX"/>
    <property type="match status" value="1"/>
</dbReference>
<dbReference type="GO" id="GO:0005886">
    <property type="term" value="C:plasma membrane"/>
    <property type="evidence" value="ECO:0007669"/>
    <property type="project" value="UniProtKB-SubCell"/>
</dbReference>
<dbReference type="AlphaFoldDB" id="A0A917KDE4"/>
<dbReference type="GO" id="GO:0005524">
    <property type="term" value="F:ATP binding"/>
    <property type="evidence" value="ECO:0007669"/>
    <property type="project" value="UniProtKB-KW"/>
</dbReference>
<proteinExistence type="inferred from homology"/>
<feature type="compositionally biased region" description="Basic and acidic residues" evidence="11">
    <location>
        <begin position="1"/>
        <end position="14"/>
    </location>
</feature>
<evidence type="ECO:0000256" key="12">
    <source>
        <dbReference type="SAM" id="Phobius"/>
    </source>
</evidence>
<dbReference type="PANTHER" id="PTHR24220">
    <property type="entry name" value="IMPORT ATP-BINDING PROTEIN"/>
    <property type="match status" value="1"/>
</dbReference>
<feature type="compositionally biased region" description="Low complexity" evidence="11">
    <location>
        <begin position="283"/>
        <end position="295"/>
    </location>
</feature>
<evidence type="ECO:0000256" key="5">
    <source>
        <dbReference type="ARBA" id="ARBA00022692"/>
    </source>
</evidence>
<dbReference type="InterPro" id="IPR017911">
    <property type="entry name" value="MacB-like_ATP-bd"/>
</dbReference>
<dbReference type="SMART" id="SM00382">
    <property type="entry name" value="AAA"/>
    <property type="match status" value="1"/>
</dbReference>
<feature type="region of interest" description="Disordered" evidence="11">
    <location>
        <begin position="258"/>
        <end position="295"/>
    </location>
</feature>
<evidence type="ECO:0000256" key="10">
    <source>
        <dbReference type="ARBA" id="ARBA00038388"/>
    </source>
</evidence>
<name>A0A917KDE4_9BACL</name>
<dbReference type="Gene3D" id="3.40.50.300">
    <property type="entry name" value="P-loop containing nucleotide triphosphate hydrolases"/>
    <property type="match status" value="1"/>
</dbReference>